<dbReference type="Proteomes" id="UP000035086">
    <property type="component" value="Chromosome"/>
</dbReference>
<dbReference type="SUPFAM" id="SSF56935">
    <property type="entry name" value="Porins"/>
    <property type="match status" value="1"/>
</dbReference>
<reference evidence="22" key="1">
    <citation type="submission" date="2014-12" db="EMBL/GenBank/DDBJ databases">
        <title>Complete Genome Sequencing of Pandoraea pulmonicola DSM 16583.</title>
        <authorList>
            <person name="Chan K.-G."/>
        </authorList>
    </citation>
    <scope>NUCLEOTIDE SEQUENCE [LARGE SCALE GENOMIC DNA]</scope>
    <source>
        <strain evidence="22">DSM 16583</strain>
    </source>
</reference>
<dbReference type="PANTHER" id="PTHR30442:SF0">
    <property type="entry name" value="FE(3+) DICITRATE TRANSPORT PROTEIN FECA"/>
    <property type="match status" value="1"/>
</dbReference>
<protein>
    <submittedName>
        <fullName evidence="20">Iron transporter</fullName>
    </submittedName>
    <submittedName>
        <fullName evidence="21">Iron(III) dicitrate transport protein FecA</fullName>
    </submittedName>
</protein>
<evidence type="ECO:0000256" key="6">
    <source>
        <dbReference type="ARBA" id="ARBA00022692"/>
    </source>
</evidence>
<evidence type="ECO:0000256" key="11">
    <source>
        <dbReference type="ARBA" id="ARBA00023136"/>
    </source>
</evidence>
<dbReference type="InterPro" id="IPR036942">
    <property type="entry name" value="Beta-barrel_TonB_sf"/>
</dbReference>
<feature type="chain" id="PRO_5042581437" evidence="17">
    <location>
        <begin position="50"/>
        <end position="727"/>
    </location>
</feature>
<reference evidence="20" key="2">
    <citation type="submission" date="2016-11" db="EMBL/GenBank/DDBJ databases">
        <title>Complete Genome Sequencing of Pandoraea pulmonicola DSM 16583.</title>
        <authorList>
            <person name="Chan K.-G."/>
        </authorList>
    </citation>
    <scope>NUCLEOTIDE SEQUENCE</scope>
    <source>
        <strain evidence="20">DSM 16583</strain>
    </source>
</reference>
<keyword evidence="5" id="KW-0410">Iron transport</keyword>
<keyword evidence="8" id="KW-0408">Iron</keyword>
<evidence type="ECO:0000313" key="21">
    <source>
        <dbReference type="EMBL" id="SUA91363.1"/>
    </source>
</evidence>
<name>A0AAJ4ZDC4_PANPU</name>
<organism evidence="21 23">
    <name type="scientific">Pandoraea pulmonicola</name>
    <dbReference type="NCBI Taxonomy" id="93221"/>
    <lineage>
        <taxon>Bacteria</taxon>
        <taxon>Pseudomonadati</taxon>
        <taxon>Pseudomonadota</taxon>
        <taxon>Betaproteobacteria</taxon>
        <taxon>Burkholderiales</taxon>
        <taxon>Burkholderiaceae</taxon>
        <taxon>Pandoraea</taxon>
    </lineage>
</organism>
<dbReference type="GO" id="GO:0009279">
    <property type="term" value="C:cell outer membrane"/>
    <property type="evidence" value="ECO:0007669"/>
    <property type="project" value="UniProtKB-SubCell"/>
</dbReference>
<dbReference type="Gene3D" id="2.170.130.10">
    <property type="entry name" value="TonB-dependent receptor, plug domain"/>
    <property type="match status" value="1"/>
</dbReference>
<dbReference type="InterPro" id="IPR000531">
    <property type="entry name" value="Beta-barrel_TonB"/>
</dbReference>
<dbReference type="GO" id="GO:0038023">
    <property type="term" value="F:signaling receptor activity"/>
    <property type="evidence" value="ECO:0007669"/>
    <property type="project" value="InterPro"/>
</dbReference>
<keyword evidence="11 14" id="KW-0472">Membrane</keyword>
<dbReference type="EMBL" id="CP010310">
    <property type="protein sequence ID" value="AJC20283.1"/>
    <property type="molecule type" value="Genomic_DNA"/>
</dbReference>
<evidence type="ECO:0000256" key="5">
    <source>
        <dbReference type="ARBA" id="ARBA00022496"/>
    </source>
</evidence>
<reference evidence="21 23" key="3">
    <citation type="submission" date="2018-06" db="EMBL/GenBank/DDBJ databases">
        <authorList>
            <consortium name="Pathogen Informatics"/>
            <person name="Doyle S."/>
        </authorList>
    </citation>
    <scope>NUCLEOTIDE SEQUENCE [LARGE SCALE GENOMIC DNA]</scope>
    <source>
        <strain evidence="21 23">NCTC13159</strain>
    </source>
</reference>
<dbReference type="InterPro" id="IPR037066">
    <property type="entry name" value="Plug_dom_sf"/>
</dbReference>
<dbReference type="CDD" id="cd01347">
    <property type="entry name" value="ligand_gated_channel"/>
    <property type="match status" value="1"/>
</dbReference>
<evidence type="ECO:0000259" key="19">
    <source>
        <dbReference type="Pfam" id="PF07715"/>
    </source>
</evidence>
<evidence type="ECO:0000256" key="1">
    <source>
        <dbReference type="ARBA" id="ARBA00004571"/>
    </source>
</evidence>
<keyword evidence="3 14" id="KW-0813">Transport</keyword>
<evidence type="ECO:0000256" key="10">
    <source>
        <dbReference type="ARBA" id="ARBA00023077"/>
    </source>
</evidence>
<evidence type="ECO:0000256" key="2">
    <source>
        <dbReference type="ARBA" id="ARBA00009810"/>
    </source>
</evidence>
<gene>
    <name evidence="21" type="primary">fecA</name>
    <name evidence="21" type="ORF">NCTC13159_02865</name>
    <name evidence="20" type="ORF">RO07_07010</name>
</gene>
<proteinExistence type="inferred from homology"/>
<keyword evidence="13 14" id="KW-0998">Cell outer membrane</keyword>
<dbReference type="PROSITE" id="PS52016">
    <property type="entry name" value="TONB_DEPENDENT_REC_3"/>
    <property type="match status" value="1"/>
</dbReference>
<dbReference type="KEGG" id="ppul:RO07_07010"/>
<comment type="subcellular location">
    <subcellularLocation>
        <location evidence="1 14">Cell outer membrane</location>
        <topology evidence="1 14">Multi-pass membrane protein</topology>
    </subcellularLocation>
</comment>
<dbReference type="PROSITE" id="PS01156">
    <property type="entry name" value="TONB_DEPENDENT_REC_2"/>
    <property type="match status" value="1"/>
</dbReference>
<keyword evidence="12" id="KW-0675">Receptor</keyword>
<evidence type="ECO:0000256" key="4">
    <source>
        <dbReference type="ARBA" id="ARBA00022452"/>
    </source>
</evidence>
<feature type="domain" description="TonB-dependent receptor-like beta-barrel" evidence="18">
    <location>
        <begin position="288"/>
        <end position="695"/>
    </location>
</feature>
<dbReference type="Proteomes" id="UP000254589">
    <property type="component" value="Unassembled WGS sequence"/>
</dbReference>
<keyword evidence="7 17" id="KW-0732">Signal</keyword>
<evidence type="ECO:0000256" key="15">
    <source>
        <dbReference type="PROSITE-ProRule" id="PRU10144"/>
    </source>
</evidence>
<dbReference type="InterPro" id="IPR010917">
    <property type="entry name" value="TonB_rcpt_CS"/>
</dbReference>
<keyword evidence="9" id="KW-0406">Ion transport</keyword>
<feature type="signal peptide" evidence="17">
    <location>
        <begin position="1"/>
        <end position="49"/>
    </location>
</feature>
<dbReference type="Pfam" id="PF07715">
    <property type="entry name" value="Plug"/>
    <property type="match status" value="1"/>
</dbReference>
<comment type="similarity">
    <text evidence="2 14 16">Belongs to the TonB-dependent receptor family.</text>
</comment>
<evidence type="ECO:0000256" key="16">
    <source>
        <dbReference type="RuleBase" id="RU003357"/>
    </source>
</evidence>
<keyword evidence="6 14" id="KW-0812">Transmembrane</keyword>
<dbReference type="InterPro" id="IPR010105">
    <property type="entry name" value="TonB_sidphr_rcpt"/>
</dbReference>
<evidence type="ECO:0000256" key="9">
    <source>
        <dbReference type="ARBA" id="ARBA00023065"/>
    </source>
</evidence>
<dbReference type="EMBL" id="UGSJ01000001">
    <property type="protein sequence ID" value="SUA91363.1"/>
    <property type="molecule type" value="Genomic_DNA"/>
</dbReference>
<dbReference type="Gene3D" id="2.40.170.20">
    <property type="entry name" value="TonB-dependent receptor, beta-barrel domain"/>
    <property type="match status" value="1"/>
</dbReference>
<evidence type="ECO:0000256" key="8">
    <source>
        <dbReference type="ARBA" id="ARBA00023004"/>
    </source>
</evidence>
<dbReference type="PANTHER" id="PTHR30442">
    <property type="entry name" value="IRON III DICITRATE TRANSPORT PROTEIN FECA"/>
    <property type="match status" value="1"/>
</dbReference>
<accession>A0AAJ4ZDC4</accession>
<evidence type="ECO:0000256" key="7">
    <source>
        <dbReference type="ARBA" id="ARBA00022729"/>
    </source>
</evidence>
<dbReference type="Pfam" id="PF00593">
    <property type="entry name" value="TonB_dep_Rec_b-barrel"/>
    <property type="match status" value="1"/>
</dbReference>
<dbReference type="NCBIfam" id="TIGR01783">
    <property type="entry name" value="TonB-siderophor"/>
    <property type="match status" value="1"/>
</dbReference>
<evidence type="ECO:0000313" key="20">
    <source>
        <dbReference type="EMBL" id="AJC20283.1"/>
    </source>
</evidence>
<keyword evidence="10 16" id="KW-0798">TonB box</keyword>
<feature type="short sequence motif" description="TonB C-terminal box" evidence="15">
    <location>
        <begin position="710"/>
        <end position="727"/>
    </location>
</feature>
<evidence type="ECO:0000259" key="18">
    <source>
        <dbReference type="Pfam" id="PF00593"/>
    </source>
</evidence>
<evidence type="ECO:0000256" key="17">
    <source>
        <dbReference type="SAM" id="SignalP"/>
    </source>
</evidence>
<keyword evidence="22" id="KW-1185">Reference proteome</keyword>
<dbReference type="RefSeq" id="WP_039406395.1">
    <property type="nucleotide sequence ID" value="NZ_CP010310.2"/>
</dbReference>
<evidence type="ECO:0000256" key="13">
    <source>
        <dbReference type="ARBA" id="ARBA00023237"/>
    </source>
</evidence>
<dbReference type="GO" id="GO:0015343">
    <property type="term" value="F:siderophore-iron transmembrane transporter activity"/>
    <property type="evidence" value="ECO:0007669"/>
    <property type="project" value="InterPro"/>
</dbReference>
<evidence type="ECO:0000313" key="22">
    <source>
        <dbReference type="Proteomes" id="UP000035086"/>
    </source>
</evidence>
<sequence length="727" mass="80013">MKKSDSRRALAAARVTSHVAVHTPPRHRLPRATTCAVALLMATLGTAHAQQATTAAGTRAADEARAEVELGAVNVSGDWLGTGLDTSAKTFPGARTVVKKPQIEESGATSIGDVMRRIPGVQATDNSSTAGSAISLNIGVRGLTGRFTPRSTVLLDGIPMAVAPYGQPQLSFAPVSLFNIESIDVVRSGGAVRYGPQNVGGVINFKTRSIPNTPGLTADATVRENIYTAGGGANTQYGLFLGTQMDNGLGLALLYSGMVGRDWRRGSDERVNDLALKFRYEITPEQMVYGKVSYYDVKSKTPGGLTVAQFNADPFQNTRPDDYWSGNRTGLDFGYLNTISETQEFEVRTFYNESYRQSTLVNPAFTQTMHQPRNYQTFGFEPRFTQRLFAGPTAHDVTVGYRYVHERGDDNNWTTTLATGRNSAIQTFNNFTSANAFYIDDRIAWGNWRLTPGVRYETISSQRVDNATNATYRTDNNKALPSVNLSYLVNDAWTLFADYSTSFGPVQNTQLNSMSASNPLEPELARTYEIGTRWTDKRWKAELTAFRMKFDNQILQVPGSSPATFQNIGATNHDGIETALDYTFDQDSALRGLNLYANFTYVRAIQKSGATSGLDVPFYSRFTDTLGARYEIGQWTFNVSTTHQSSQYSDLANTEAESADGSNGKVPGFRVWNLQAMYRIPGYKKADITVGLNNVFDKRYYTRNVDSNAGRMVGAPRMVYVQGHFGF</sequence>
<dbReference type="GO" id="GO:0015891">
    <property type="term" value="P:siderophore transport"/>
    <property type="evidence" value="ECO:0007669"/>
    <property type="project" value="InterPro"/>
</dbReference>
<evidence type="ECO:0000256" key="12">
    <source>
        <dbReference type="ARBA" id="ARBA00023170"/>
    </source>
</evidence>
<evidence type="ECO:0000256" key="3">
    <source>
        <dbReference type="ARBA" id="ARBA00022448"/>
    </source>
</evidence>
<dbReference type="AlphaFoldDB" id="A0AAJ4ZDC4"/>
<dbReference type="InterPro" id="IPR039426">
    <property type="entry name" value="TonB-dep_rcpt-like"/>
</dbReference>
<keyword evidence="4 14" id="KW-1134">Transmembrane beta strand</keyword>
<feature type="domain" description="TonB-dependent receptor plug" evidence="19">
    <location>
        <begin position="89"/>
        <end position="202"/>
    </location>
</feature>
<evidence type="ECO:0000256" key="14">
    <source>
        <dbReference type="PROSITE-ProRule" id="PRU01360"/>
    </source>
</evidence>
<dbReference type="InterPro" id="IPR012910">
    <property type="entry name" value="Plug_dom"/>
</dbReference>
<evidence type="ECO:0000313" key="23">
    <source>
        <dbReference type="Proteomes" id="UP000254589"/>
    </source>
</evidence>